<dbReference type="NCBIfam" id="TIGR01141">
    <property type="entry name" value="hisC"/>
    <property type="match status" value="1"/>
</dbReference>
<feature type="modified residue" description="N6-(pyridoxal phosphate)lysine" evidence="8">
    <location>
        <position position="210"/>
    </location>
</feature>
<dbReference type="GO" id="GO:0004400">
    <property type="term" value="F:histidinol-phosphate transaminase activity"/>
    <property type="evidence" value="ECO:0007669"/>
    <property type="project" value="UniProtKB-UniRule"/>
</dbReference>
<comment type="cofactor">
    <cofactor evidence="1 8">
        <name>pyridoxal 5'-phosphate</name>
        <dbReference type="ChEBI" id="CHEBI:597326"/>
    </cofactor>
</comment>
<comment type="catalytic activity">
    <reaction evidence="7 8">
        <text>L-histidinol phosphate + 2-oxoglutarate = 3-(imidazol-4-yl)-2-oxopropyl phosphate + L-glutamate</text>
        <dbReference type="Rhea" id="RHEA:23744"/>
        <dbReference type="ChEBI" id="CHEBI:16810"/>
        <dbReference type="ChEBI" id="CHEBI:29985"/>
        <dbReference type="ChEBI" id="CHEBI:57766"/>
        <dbReference type="ChEBI" id="CHEBI:57980"/>
        <dbReference type="EC" id="2.6.1.9"/>
    </reaction>
</comment>
<evidence type="ECO:0000256" key="5">
    <source>
        <dbReference type="ARBA" id="ARBA00022679"/>
    </source>
</evidence>
<dbReference type="InterPro" id="IPR005861">
    <property type="entry name" value="HisP_aminotrans"/>
</dbReference>
<proteinExistence type="inferred from homology"/>
<dbReference type="EMBL" id="DVNM01000015">
    <property type="protein sequence ID" value="HIU68860.1"/>
    <property type="molecule type" value="Genomic_DNA"/>
</dbReference>
<sequence length="355" mass="39116">MTEALKEKLRKITPYVPGEQSKESGIIKLNANENPYPPSPQAAAVLKNFAPDTLRLYPDSGAGVLKEAIAAFYGVKAENVFVANGSDDVIALAFQAFFCSEKPILFPDITYSFYPVWCDLFQIPYKTVPLDENFRIDPQDYSGASGGIVIANPNAPTSIGEGEAFVRRILTQNTDAVVMVDEAYADFSEYSAVELTREFDNLVVTGTFSKSRSLAGLRIGFAVADPELIAILEAVKNSYNSYCVNSVSMLAGAASIADKDYFYETVAKVKATREKTAAALRALGFTVADSGTNFLFVTKDDSDMKAMFEYLKEKKVFIRYFDLPRIDNHVRITVGTDEEMQALLDSIRTFVKLNS</sequence>
<dbReference type="PANTHER" id="PTHR43643:SF3">
    <property type="entry name" value="HISTIDINOL-PHOSPHATE AMINOTRANSFERASE"/>
    <property type="match status" value="1"/>
</dbReference>
<evidence type="ECO:0000256" key="2">
    <source>
        <dbReference type="ARBA" id="ARBA00005011"/>
    </source>
</evidence>
<feature type="domain" description="Aminotransferase class I/classII large" evidence="9">
    <location>
        <begin position="26"/>
        <end position="347"/>
    </location>
</feature>
<evidence type="ECO:0000313" key="10">
    <source>
        <dbReference type="EMBL" id="HIU68860.1"/>
    </source>
</evidence>
<dbReference type="InterPro" id="IPR050106">
    <property type="entry name" value="HistidinolP_aminotransfase"/>
</dbReference>
<dbReference type="Proteomes" id="UP000824125">
    <property type="component" value="Unassembled WGS sequence"/>
</dbReference>
<dbReference type="PROSITE" id="PS00599">
    <property type="entry name" value="AA_TRANSFER_CLASS_2"/>
    <property type="match status" value="1"/>
</dbReference>
<dbReference type="Pfam" id="PF00155">
    <property type="entry name" value="Aminotran_1_2"/>
    <property type="match status" value="1"/>
</dbReference>
<dbReference type="CDD" id="cd00609">
    <property type="entry name" value="AAT_like"/>
    <property type="match status" value="1"/>
</dbReference>
<comment type="similarity">
    <text evidence="8">Belongs to the class-II pyridoxal-phosphate-dependent aminotransferase family. Histidinol-phosphate aminotransferase subfamily.</text>
</comment>
<dbReference type="EC" id="2.6.1.9" evidence="8"/>
<evidence type="ECO:0000256" key="4">
    <source>
        <dbReference type="ARBA" id="ARBA00022576"/>
    </source>
</evidence>
<comment type="caution">
    <text evidence="10">The sequence shown here is derived from an EMBL/GenBank/DDBJ whole genome shotgun (WGS) entry which is preliminary data.</text>
</comment>
<dbReference type="SUPFAM" id="SSF53383">
    <property type="entry name" value="PLP-dependent transferases"/>
    <property type="match status" value="1"/>
</dbReference>
<organism evidence="10 11">
    <name type="scientific">Candidatus Scybalenecus merdavium</name>
    <dbReference type="NCBI Taxonomy" id="2840939"/>
    <lineage>
        <taxon>Bacteria</taxon>
        <taxon>Bacillati</taxon>
        <taxon>Bacillota</taxon>
        <taxon>Clostridia</taxon>
        <taxon>Eubacteriales</taxon>
        <taxon>Oscillospiraceae</taxon>
        <taxon>Oscillospiraceae incertae sedis</taxon>
        <taxon>Candidatus Scybalenecus</taxon>
    </lineage>
</organism>
<dbReference type="InterPro" id="IPR015424">
    <property type="entry name" value="PyrdxlP-dep_Trfase"/>
</dbReference>
<comment type="subunit">
    <text evidence="3 8">Homodimer.</text>
</comment>
<dbReference type="GO" id="GO:0030170">
    <property type="term" value="F:pyridoxal phosphate binding"/>
    <property type="evidence" value="ECO:0007669"/>
    <property type="project" value="InterPro"/>
</dbReference>
<keyword evidence="8" id="KW-0028">Amino-acid biosynthesis</keyword>
<evidence type="ECO:0000256" key="6">
    <source>
        <dbReference type="ARBA" id="ARBA00022898"/>
    </source>
</evidence>
<evidence type="ECO:0000313" key="11">
    <source>
        <dbReference type="Proteomes" id="UP000824125"/>
    </source>
</evidence>
<dbReference type="InterPro" id="IPR015421">
    <property type="entry name" value="PyrdxlP-dep_Trfase_major"/>
</dbReference>
<evidence type="ECO:0000259" key="9">
    <source>
        <dbReference type="Pfam" id="PF00155"/>
    </source>
</evidence>
<keyword evidence="4 8" id="KW-0032">Aminotransferase</keyword>
<comment type="pathway">
    <text evidence="2 8">Amino-acid biosynthesis; L-histidine biosynthesis; L-histidine from 5-phospho-alpha-D-ribose 1-diphosphate: step 7/9.</text>
</comment>
<keyword evidence="6 8" id="KW-0663">Pyridoxal phosphate</keyword>
<reference evidence="10" key="2">
    <citation type="journal article" date="2021" name="PeerJ">
        <title>Extensive microbial diversity within the chicken gut microbiome revealed by metagenomics and culture.</title>
        <authorList>
            <person name="Gilroy R."/>
            <person name="Ravi A."/>
            <person name="Getino M."/>
            <person name="Pursley I."/>
            <person name="Horton D.L."/>
            <person name="Alikhan N.F."/>
            <person name="Baker D."/>
            <person name="Gharbi K."/>
            <person name="Hall N."/>
            <person name="Watson M."/>
            <person name="Adriaenssens E.M."/>
            <person name="Foster-Nyarko E."/>
            <person name="Jarju S."/>
            <person name="Secka A."/>
            <person name="Antonio M."/>
            <person name="Oren A."/>
            <person name="Chaudhuri R.R."/>
            <person name="La Ragione R."/>
            <person name="Hildebrand F."/>
            <person name="Pallen M.J."/>
        </authorList>
    </citation>
    <scope>NUCLEOTIDE SEQUENCE</scope>
    <source>
        <strain evidence="10">CHK176-6737</strain>
    </source>
</reference>
<name>A0A9D1MUA4_9FIRM</name>
<dbReference type="InterPro" id="IPR004839">
    <property type="entry name" value="Aminotransferase_I/II_large"/>
</dbReference>
<dbReference type="Gene3D" id="3.40.640.10">
    <property type="entry name" value="Type I PLP-dependent aspartate aminotransferase-like (Major domain)"/>
    <property type="match status" value="1"/>
</dbReference>
<accession>A0A9D1MUA4</accession>
<dbReference type="InterPro" id="IPR015422">
    <property type="entry name" value="PyrdxlP-dep_Trfase_small"/>
</dbReference>
<evidence type="ECO:0000256" key="3">
    <source>
        <dbReference type="ARBA" id="ARBA00011738"/>
    </source>
</evidence>
<dbReference type="HAMAP" id="MF_01023">
    <property type="entry name" value="HisC_aminotrans_2"/>
    <property type="match status" value="1"/>
</dbReference>
<dbReference type="AlphaFoldDB" id="A0A9D1MUA4"/>
<keyword evidence="5 8" id="KW-0808">Transferase</keyword>
<dbReference type="GO" id="GO:0000105">
    <property type="term" value="P:L-histidine biosynthetic process"/>
    <property type="evidence" value="ECO:0007669"/>
    <property type="project" value="UniProtKB-UniRule"/>
</dbReference>
<keyword evidence="8" id="KW-0368">Histidine biosynthesis</keyword>
<dbReference type="Gene3D" id="3.90.1150.10">
    <property type="entry name" value="Aspartate Aminotransferase, domain 1"/>
    <property type="match status" value="1"/>
</dbReference>
<evidence type="ECO:0000256" key="8">
    <source>
        <dbReference type="HAMAP-Rule" id="MF_01023"/>
    </source>
</evidence>
<gene>
    <name evidence="8" type="primary">hisC</name>
    <name evidence="10" type="ORF">IAD23_02735</name>
</gene>
<evidence type="ECO:0000256" key="7">
    <source>
        <dbReference type="ARBA" id="ARBA00047481"/>
    </source>
</evidence>
<dbReference type="PANTHER" id="PTHR43643">
    <property type="entry name" value="HISTIDINOL-PHOSPHATE AMINOTRANSFERASE 2"/>
    <property type="match status" value="1"/>
</dbReference>
<dbReference type="InterPro" id="IPR001917">
    <property type="entry name" value="Aminotrans_II_pyridoxalP_BS"/>
</dbReference>
<evidence type="ECO:0000256" key="1">
    <source>
        <dbReference type="ARBA" id="ARBA00001933"/>
    </source>
</evidence>
<reference evidence="10" key="1">
    <citation type="submission" date="2020-10" db="EMBL/GenBank/DDBJ databases">
        <authorList>
            <person name="Gilroy R."/>
        </authorList>
    </citation>
    <scope>NUCLEOTIDE SEQUENCE</scope>
    <source>
        <strain evidence="10">CHK176-6737</strain>
    </source>
</reference>
<protein>
    <recommendedName>
        <fullName evidence="8">Histidinol-phosphate aminotransferase</fullName>
        <ecNumber evidence="8">2.6.1.9</ecNumber>
    </recommendedName>
    <alternativeName>
        <fullName evidence="8">Imidazole acetol-phosphate transaminase</fullName>
    </alternativeName>
</protein>